<comment type="subcellular location">
    <subcellularLocation>
        <location evidence="1">Nucleus</location>
    </subcellularLocation>
</comment>
<dbReference type="GO" id="GO:0006355">
    <property type="term" value="P:regulation of DNA-templated transcription"/>
    <property type="evidence" value="ECO:0007669"/>
    <property type="project" value="InterPro"/>
</dbReference>
<comment type="caution">
    <text evidence="5">The sequence shown here is derived from an EMBL/GenBank/DDBJ whole genome shotgun (WGS) entry which is preliminary data.</text>
</comment>
<sequence length="740" mass="80007">MGPTLFDSTKEECHKVLRRMELETYGAVVSTLRAQGELNKDRRKLLEDLSVLMKISPERHKAEIRRAVNDEKLGCIAERLSGGADTEWAWALEGRRVVPLMPRLVRPTLFTSLATSVSKAVAQNPRICLNQTPISSNTDETISKYVRDPDDEDTLSPVMVPIASPDSSCHSNNNFECDFIETPSEKHILISSNADVEKKPEFLSKKSVTPVTPTTVKRPRSPSNQVVNFSAPLPKVRAVSPNSVRPQHKITTTPQPSPQQHKIMTTPQPSPLPHKVMTTPQSSSQHKTVSMPQPSPQLMPRGQINTPIRPQQHLPSPSSLPAHTGKIRVRTPVVQANSHRPPITVRPPVSQYAQVQLNQARPFTGVRASHHSLMNQLNQARPVYTNNPGVRASHHSLVSSMSLNQQQQQQTIGPSKETSIPRSVQTHTPVTVQSVPTVASSISKQVPGKANVIVLHKNLPMAKTITTVAREVDRSGSLNKNNFLPKSVSSPTGTKVTFPSNVRIISVPSGTNVVSSASGVTGVNHTTQKIVSTAVTGAATAQKNVYVLELSNEAVGKPIIIGDIMQTSAVSEVNGAAAKTAPSLVTTTKTTNDAKIDQEIRNEILNCGDVNDNGVKVIATDSISTRNYDFSFSTRENTEKNGEHVVVHTPSELVADTGGILANAANVGTSIRDPRTGVIYAITDEQTPQLTLEPSQVDIFSTAIASADINMEAAAYSSDENAGSTRLILTDTYDSPSAKS</sequence>
<evidence type="ECO:0000256" key="1">
    <source>
        <dbReference type="ARBA" id="ARBA00004123"/>
    </source>
</evidence>
<evidence type="ECO:0000256" key="3">
    <source>
        <dbReference type="SAM" id="MobiDB-lite"/>
    </source>
</evidence>
<gene>
    <name evidence="5" type="ORF">DGAL_LOCUS1257</name>
</gene>
<dbReference type="InterPro" id="IPR005491">
    <property type="entry name" value="ENT_dom"/>
</dbReference>
<evidence type="ECO:0000256" key="2">
    <source>
        <dbReference type="ARBA" id="ARBA00023242"/>
    </source>
</evidence>
<dbReference type="PANTHER" id="PTHR16500:SF3">
    <property type="entry name" value="BRCA2-INTERACTING TRANSCRIPTIONAL REPRESSOR EMSY"/>
    <property type="match status" value="1"/>
</dbReference>
<evidence type="ECO:0000259" key="4">
    <source>
        <dbReference type="PROSITE" id="PS51138"/>
    </source>
</evidence>
<dbReference type="PANTHER" id="PTHR16500">
    <property type="entry name" value="BRCA2-INTERACTING TRANSCRIPTIONAL REPRESSOR EMSY"/>
    <property type="match status" value="1"/>
</dbReference>
<dbReference type="PROSITE" id="PS51138">
    <property type="entry name" value="ENT"/>
    <property type="match status" value="1"/>
</dbReference>
<proteinExistence type="predicted"/>
<evidence type="ECO:0000313" key="6">
    <source>
        <dbReference type="Proteomes" id="UP000789390"/>
    </source>
</evidence>
<evidence type="ECO:0000313" key="5">
    <source>
        <dbReference type="EMBL" id="CAH0099143.1"/>
    </source>
</evidence>
<dbReference type="GO" id="GO:0005654">
    <property type="term" value="C:nucleoplasm"/>
    <property type="evidence" value="ECO:0007669"/>
    <property type="project" value="TreeGrafter"/>
</dbReference>
<protein>
    <recommendedName>
        <fullName evidence="4">ENT domain-containing protein</fullName>
    </recommendedName>
</protein>
<feature type="region of interest" description="Disordered" evidence="3">
    <location>
        <begin position="239"/>
        <end position="294"/>
    </location>
</feature>
<accession>A0A8J2RE62</accession>
<dbReference type="InterPro" id="IPR036142">
    <property type="entry name" value="ENT_dom-like_sf"/>
</dbReference>
<keyword evidence="6" id="KW-1185">Reference proteome</keyword>
<dbReference type="SUPFAM" id="SSF158639">
    <property type="entry name" value="ENT-like"/>
    <property type="match status" value="1"/>
</dbReference>
<organism evidence="5 6">
    <name type="scientific">Daphnia galeata</name>
    <dbReference type="NCBI Taxonomy" id="27404"/>
    <lineage>
        <taxon>Eukaryota</taxon>
        <taxon>Metazoa</taxon>
        <taxon>Ecdysozoa</taxon>
        <taxon>Arthropoda</taxon>
        <taxon>Crustacea</taxon>
        <taxon>Branchiopoda</taxon>
        <taxon>Diplostraca</taxon>
        <taxon>Cladocera</taxon>
        <taxon>Anomopoda</taxon>
        <taxon>Daphniidae</taxon>
        <taxon>Daphnia</taxon>
    </lineage>
</organism>
<dbReference type="InterPro" id="IPR033482">
    <property type="entry name" value="EMSY"/>
</dbReference>
<dbReference type="Pfam" id="PF03735">
    <property type="entry name" value="ENT"/>
    <property type="match status" value="1"/>
</dbReference>
<dbReference type="EMBL" id="CAKKLH010000013">
    <property type="protein sequence ID" value="CAH0099143.1"/>
    <property type="molecule type" value="Genomic_DNA"/>
</dbReference>
<feature type="compositionally biased region" description="Polar residues" evidence="3">
    <location>
        <begin position="240"/>
        <end position="267"/>
    </location>
</feature>
<keyword evidence="2" id="KW-0539">Nucleus</keyword>
<dbReference type="SMART" id="SM01191">
    <property type="entry name" value="ENT"/>
    <property type="match status" value="1"/>
</dbReference>
<dbReference type="Proteomes" id="UP000789390">
    <property type="component" value="Unassembled WGS sequence"/>
</dbReference>
<feature type="compositionally biased region" description="Polar residues" evidence="3">
    <location>
        <begin position="278"/>
        <end position="292"/>
    </location>
</feature>
<dbReference type="OrthoDB" id="10035579at2759"/>
<dbReference type="AlphaFoldDB" id="A0A8J2RE62"/>
<reference evidence="5" key="1">
    <citation type="submission" date="2021-11" db="EMBL/GenBank/DDBJ databases">
        <authorList>
            <person name="Schell T."/>
        </authorList>
    </citation>
    <scope>NUCLEOTIDE SEQUENCE</scope>
    <source>
        <strain evidence="5">M5</strain>
    </source>
</reference>
<feature type="domain" description="ENT" evidence="4">
    <location>
        <begin position="13"/>
        <end position="98"/>
    </location>
</feature>
<dbReference type="Gene3D" id="1.10.1240.40">
    <property type="entry name" value="ENT domain"/>
    <property type="match status" value="1"/>
</dbReference>
<name>A0A8J2RE62_9CRUS</name>